<gene>
    <name evidence="5" type="primary">recX</name>
    <name evidence="8" type="ORF">G7066_09780</name>
</gene>
<dbReference type="EMBL" id="CP049933">
    <property type="protein sequence ID" value="QIM18808.1"/>
    <property type="molecule type" value="Genomic_DNA"/>
</dbReference>
<feature type="region of interest" description="Disordered" evidence="6">
    <location>
        <begin position="89"/>
        <end position="113"/>
    </location>
</feature>
<keyword evidence="9" id="KW-1185">Reference proteome</keyword>
<dbReference type="PANTHER" id="PTHR33602">
    <property type="entry name" value="REGULATORY PROTEIN RECX FAMILY PROTEIN"/>
    <property type="match status" value="1"/>
</dbReference>
<evidence type="ECO:0000313" key="8">
    <source>
        <dbReference type="EMBL" id="QIM18808.1"/>
    </source>
</evidence>
<accession>A0ABX6JWX8</accession>
<reference evidence="8 9" key="1">
    <citation type="submission" date="2020-03" db="EMBL/GenBank/DDBJ databases">
        <title>Leucobacter sp. nov., isolated from beetles.</title>
        <authorList>
            <person name="Hyun D.-W."/>
            <person name="Bae J.-W."/>
        </authorList>
    </citation>
    <scope>NUCLEOTIDE SEQUENCE [LARGE SCALE GENOMIC DNA]</scope>
    <source>
        <strain evidence="8 9">HDW9A</strain>
    </source>
</reference>
<keyword evidence="4 5" id="KW-0963">Cytoplasm</keyword>
<protein>
    <recommendedName>
        <fullName evidence="3 5">Regulatory protein RecX</fullName>
    </recommendedName>
</protein>
<sequence length="271" mass="29744">MAVRFLPAPSEEPAVSKPDRKNLAEVIELRSLLRQREWKVSATDGIADSPVAWNNAEQPAGSEADTPTMPEPTRARIDESVLVSGPWAGVVADPAGEDDESVAQPATEESLPDISEQAVKMLARKAKSSGELQEELLRAGYETAEVEVVIGEFEQNLYLDDAGLARAVTEKLRDSKRASRSQIRVKLKARRLPDNVIEATLDELDDDEEFALLRATAEERARRMQDLDRVTAERRLLGFLARRGWSGEPATRAVREALDGAGGTGSGVRFR</sequence>
<comment type="subcellular location">
    <subcellularLocation>
        <location evidence="1 5">Cytoplasm</location>
    </subcellularLocation>
</comment>
<evidence type="ECO:0000256" key="5">
    <source>
        <dbReference type="HAMAP-Rule" id="MF_01114"/>
    </source>
</evidence>
<dbReference type="Proteomes" id="UP000503441">
    <property type="component" value="Chromosome"/>
</dbReference>
<evidence type="ECO:0000256" key="2">
    <source>
        <dbReference type="ARBA" id="ARBA00009695"/>
    </source>
</evidence>
<evidence type="ECO:0000256" key="1">
    <source>
        <dbReference type="ARBA" id="ARBA00004496"/>
    </source>
</evidence>
<evidence type="ECO:0000259" key="7">
    <source>
        <dbReference type="Pfam" id="PF21981"/>
    </source>
</evidence>
<comment type="function">
    <text evidence="5">Modulates RecA activity.</text>
</comment>
<comment type="similarity">
    <text evidence="2 5">Belongs to the RecX family.</text>
</comment>
<proteinExistence type="inferred from homology"/>
<name>A0ABX6JWX8_9MICO</name>
<evidence type="ECO:0000256" key="6">
    <source>
        <dbReference type="SAM" id="MobiDB-lite"/>
    </source>
</evidence>
<dbReference type="PANTHER" id="PTHR33602:SF1">
    <property type="entry name" value="REGULATORY PROTEIN RECX FAMILY PROTEIN"/>
    <property type="match status" value="1"/>
</dbReference>
<dbReference type="RefSeq" id="WP_166330757.1">
    <property type="nucleotide sequence ID" value="NZ_CP049933.1"/>
</dbReference>
<evidence type="ECO:0000256" key="4">
    <source>
        <dbReference type="ARBA" id="ARBA00022490"/>
    </source>
</evidence>
<dbReference type="InterPro" id="IPR053925">
    <property type="entry name" value="RecX_HTH_3rd"/>
</dbReference>
<dbReference type="InterPro" id="IPR003783">
    <property type="entry name" value="Regulatory_RecX"/>
</dbReference>
<dbReference type="HAMAP" id="MF_01114">
    <property type="entry name" value="RecX"/>
    <property type="match status" value="1"/>
</dbReference>
<organism evidence="8 9">
    <name type="scientific">Leucobacter coleopterorum</name>
    <dbReference type="NCBI Taxonomy" id="2714933"/>
    <lineage>
        <taxon>Bacteria</taxon>
        <taxon>Bacillati</taxon>
        <taxon>Actinomycetota</taxon>
        <taxon>Actinomycetes</taxon>
        <taxon>Micrococcales</taxon>
        <taxon>Microbacteriaceae</taxon>
        <taxon>Leucobacter</taxon>
    </lineage>
</organism>
<dbReference type="Pfam" id="PF21981">
    <property type="entry name" value="RecX_HTH3"/>
    <property type="match status" value="1"/>
</dbReference>
<feature type="region of interest" description="Disordered" evidence="6">
    <location>
        <begin position="45"/>
        <end position="74"/>
    </location>
</feature>
<evidence type="ECO:0000313" key="9">
    <source>
        <dbReference type="Proteomes" id="UP000503441"/>
    </source>
</evidence>
<evidence type="ECO:0000256" key="3">
    <source>
        <dbReference type="ARBA" id="ARBA00018111"/>
    </source>
</evidence>
<feature type="domain" description="RecX third three-helical" evidence="7">
    <location>
        <begin position="207"/>
        <end position="248"/>
    </location>
</feature>